<sequence>MSFLTRPQIIDNIVSPALHKVADFNGDITSYTFQHFADFHKKVFLSALKLFTNAHEHPTPNKYYDILLNDSLIDEWATMDDCIQYIYDRHNSKDTANRNRL</sequence>
<name>A0ABW7N6N1_9BACT</name>
<dbReference type="Proteomes" id="UP001610063">
    <property type="component" value="Unassembled WGS sequence"/>
</dbReference>
<reference evidence="1 2" key="1">
    <citation type="journal article" date="2013" name="Int. J. Syst. Evol. Microbiol.">
        <title>Marinoscillum luteum sp. nov., isolated from marine sediment.</title>
        <authorList>
            <person name="Cha I.T."/>
            <person name="Park S.J."/>
            <person name="Kim S.J."/>
            <person name="Kim J.G."/>
            <person name="Jung M.Y."/>
            <person name="Shin K.S."/>
            <person name="Kwon K.K."/>
            <person name="Yang S.H."/>
            <person name="Seo Y.S."/>
            <person name="Rhee S.K."/>
        </authorList>
    </citation>
    <scope>NUCLEOTIDE SEQUENCE [LARGE SCALE GENOMIC DNA]</scope>
    <source>
        <strain evidence="1 2">KCTC 23939</strain>
    </source>
</reference>
<dbReference type="EMBL" id="JBIPKE010000014">
    <property type="protein sequence ID" value="MFH6983085.1"/>
    <property type="molecule type" value="Genomic_DNA"/>
</dbReference>
<dbReference type="RefSeq" id="WP_395416660.1">
    <property type="nucleotide sequence ID" value="NZ_JBIPKE010000014.1"/>
</dbReference>
<protein>
    <submittedName>
        <fullName evidence="1">Uncharacterized protein</fullName>
    </submittedName>
</protein>
<proteinExistence type="predicted"/>
<accession>A0ABW7N6N1</accession>
<evidence type="ECO:0000313" key="2">
    <source>
        <dbReference type="Proteomes" id="UP001610063"/>
    </source>
</evidence>
<comment type="caution">
    <text evidence="1">The sequence shown here is derived from an EMBL/GenBank/DDBJ whole genome shotgun (WGS) entry which is preliminary data.</text>
</comment>
<evidence type="ECO:0000313" key="1">
    <source>
        <dbReference type="EMBL" id="MFH6983085.1"/>
    </source>
</evidence>
<organism evidence="1 2">
    <name type="scientific">Marinoscillum luteum</name>
    <dbReference type="NCBI Taxonomy" id="861051"/>
    <lineage>
        <taxon>Bacteria</taxon>
        <taxon>Pseudomonadati</taxon>
        <taxon>Bacteroidota</taxon>
        <taxon>Cytophagia</taxon>
        <taxon>Cytophagales</taxon>
        <taxon>Reichenbachiellaceae</taxon>
        <taxon>Marinoscillum</taxon>
    </lineage>
</organism>
<gene>
    <name evidence="1" type="ORF">ACHKAR_06525</name>
</gene>
<keyword evidence="2" id="KW-1185">Reference proteome</keyword>